<name>K9X2C0_9NOST</name>
<dbReference type="GO" id="GO:0019627">
    <property type="term" value="P:urea metabolic process"/>
    <property type="evidence" value="ECO:0007669"/>
    <property type="project" value="InterPro"/>
</dbReference>
<evidence type="ECO:0000256" key="2">
    <source>
        <dbReference type="ARBA" id="ARBA00022596"/>
    </source>
</evidence>
<dbReference type="GO" id="GO:0006457">
    <property type="term" value="P:protein folding"/>
    <property type="evidence" value="ECO:0007669"/>
    <property type="project" value="InterPro"/>
</dbReference>
<keyword evidence="1" id="KW-0963">Cytoplasm</keyword>
<dbReference type="GO" id="GO:0016151">
    <property type="term" value="F:nickel cation binding"/>
    <property type="evidence" value="ECO:0007669"/>
    <property type="project" value="InterPro"/>
</dbReference>
<gene>
    <name evidence="4" type="ORF">Cylst_4731</name>
</gene>
<dbReference type="eggNOG" id="COG2371">
    <property type="taxonomic scope" value="Bacteria"/>
</dbReference>
<dbReference type="AlphaFoldDB" id="K9X2C0"/>
<dbReference type="Proteomes" id="UP000010475">
    <property type="component" value="Chromosome"/>
</dbReference>
<dbReference type="EMBL" id="CP003642">
    <property type="protein sequence ID" value="AFZ26795.1"/>
    <property type="molecule type" value="Genomic_DNA"/>
</dbReference>
<dbReference type="RefSeq" id="WP_015210032.1">
    <property type="nucleotide sequence ID" value="NC_019757.1"/>
</dbReference>
<keyword evidence="2" id="KW-0533">Nickel</keyword>
<evidence type="ECO:0000256" key="1">
    <source>
        <dbReference type="ARBA" id="ARBA00022490"/>
    </source>
</evidence>
<dbReference type="PIRSF" id="PIRSF036402">
    <property type="entry name" value="Ureas_acces_UreE"/>
    <property type="match status" value="1"/>
</dbReference>
<organism evidence="4 5">
    <name type="scientific">Cylindrospermum stagnale PCC 7417</name>
    <dbReference type="NCBI Taxonomy" id="56107"/>
    <lineage>
        <taxon>Bacteria</taxon>
        <taxon>Bacillati</taxon>
        <taxon>Cyanobacteriota</taxon>
        <taxon>Cyanophyceae</taxon>
        <taxon>Nostocales</taxon>
        <taxon>Nostocaceae</taxon>
        <taxon>Cylindrospermum</taxon>
    </lineage>
</organism>
<dbReference type="InterPro" id="IPR012406">
    <property type="entry name" value="UreE"/>
</dbReference>
<dbReference type="PATRIC" id="fig|56107.3.peg.5202"/>
<dbReference type="STRING" id="56107.Cylst_4731"/>
<sequence>MTELAKTYLGNLKENASLFQRIEKEHFLEVYLKPTDSPKGRIHTCSTSGIDIGIIKSRDWQLREGDVFATEESNLLLIHLQEQKVMVLTFNAPESDHRAIDLIHLGHVLGNHHWPILVKGHQIYIELAAEAEVIETTIRHFQIPGLQIDYEWRSPHEQLNFSQHTEQHHHH</sequence>
<dbReference type="Gene3D" id="2.60.260.20">
    <property type="entry name" value="Urease metallochaperone UreE, N-terminal domain"/>
    <property type="match status" value="1"/>
</dbReference>
<keyword evidence="3" id="KW-0143">Chaperone</keyword>
<evidence type="ECO:0000313" key="5">
    <source>
        <dbReference type="Proteomes" id="UP000010475"/>
    </source>
</evidence>
<accession>K9X2C0</accession>
<evidence type="ECO:0000256" key="3">
    <source>
        <dbReference type="ARBA" id="ARBA00023186"/>
    </source>
</evidence>
<dbReference type="SUPFAM" id="SSF69287">
    <property type="entry name" value="Urease metallochaperone UreE, N-terminal domain"/>
    <property type="match status" value="1"/>
</dbReference>
<dbReference type="GO" id="GO:0065003">
    <property type="term" value="P:protein-containing complex assembly"/>
    <property type="evidence" value="ECO:0007669"/>
    <property type="project" value="InterPro"/>
</dbReference>
<reference evidence="4 5" key="1">
    <citation type="submission" date="2012-06" db="EMBL/GenBank/DDBJ databases">
        <title>Finished chromosome of genome of Cylindrospermum stagnale PCC 7417.</title>
        <authorList>
            <consortium name="US DOE Joint Genome Institute"/>
            <person name="Gugger M."/>
            <person name="Coursin T."/>
            <person name="Rippka R."/>
            <person name="Tandeau De Marsac N."/>
            <person name="Huntemann M."/>
            <person name="Wei C.-L."/>
            <person name="Han J."/>
            <person name="Detter J.C."/>
            <person name="Han C."/>
            <person name="Tapia R."/>
            <person name="Chen A."/>
            <person name="Kyrpides N."/>
            <person name="Mavromatis K."/>
            <person name="Markowitz V."/>
            <person name="Szeto E."/>
            <person name="Ivanova N."/>
            <person name="Pagani I."/>
            <person name="Pati A."/>
            <person name="Goodwin L."/>
            <person name="Nordberg H.P."/>
            <person name="Cantor M.N."/>
            <person name="Hua S.X."/>
            <person name="Woyke T."/>
            <person name="Kerfeld C.A."/>
        </authorList>
    </citation>
    <scope>NUCLEOTIDE SEQUENCE [LARGE SCALE GENOMIC DNA]</scope>
    <source>
        <strain evidence="4 5">PCC 7417</strain>
    </source>
</reference>
<dbReference type="InterPro" id="IPR036118">
    <property type="entry name" value="UreE_N_sf"/>
</dbReference>
<dbReference type="KEGG" id="csg:Cylst_4731"/>
<dbReference type="GO" id="GO:0005737">
    <property type="term" value="C:cytoplasm"/>
    <property type="evidence" value="ECO:0007669"/>
    <property type="project" value="InterPro"/>
</dbReference>
<protein>
    <submittedName>
        <fullName evidence="4">Urease accessory protein UreE</fullName>
    </submittedName>
</protein>
<proteinExistence type="predicted"/>
<dbReference type="OrthoDB" id="3394858at2"/>
<dbReference type="HOGENOM" id="CLU_1567901_0_0_3"/>
<evidence type="ECO:0000313" key="4">
    <source>
        <dbReference type="EMBL" id="AFZ26795.1"/>
    </source>
</evidence>
<keyword evidence="5" id="KW-1185">Reference proteome</keyword>